<dbReference type="InterPro" id="IPR027417">
    <property type="entry name" value="P-loop_NTPase"/>
</dbReference>
<proteinExistence type="inferred from homology"/>
<evidence type="ECO:0000256" key="4">
    <source>
        <dbReference type="ARBA" id="ARBA00022475"/>
    </source>
</evidence>
<dbReference type="SUPFAM" id="SSF52540">
    <property type="entry name" value="P-loop containing nucleoside triphosphate hydrolases"/>
    <property type="match status" value="1"/>
</dbReference>
<evidence type="ECO:0000256" key="2">
    <source>
        <dbReference type="ARBA" id="ARBA00005417"/>
    </source>
</evidence>
<sequence>MPLLTVSHLSLQSPQAALLHDVSLTVERREMVALVGESGCGKTLTSLAITGLLPRASGKAAAKSVLTIPPRYAPMCLTRKAARTTHRHDFSGADEQYEPGAESGRTNR</sequence>
<keyword evidence="6" id="KW-1278">Translocase</keyword>
<protein>
    <submittedName>
        <fullName evidence="10">Oligopeptide transport ATP-binding protein OppD (TC 3.A.1.5.1)</fullName>
    </submittedName>
</protein>
<dbReference type="GO" id="GO:0005524">
    <property type="term" value="F:ATP binding"/>
    <property type="evidence" value="ECO:0007669"/>
    <property type="project" value="UniProtKB-KW"/>
</dbReference>
<dbReference type="GO" id="GO:0016887">
    <property type="term" value="F:ATP hydrolysis activity"/>
    <property type="evidence" value="ECO:0007669"/>
    <property type="project" value="InterPro"/>
</dbReference>
<dbReference type="AlphaFoldDB" id="K7ZYC1"/>
<comment type="similarity">
    <text evidence="2">Belongs to the ABC transporter superfamily.</text>
</comment>
<evidence type="ECO:0000256" key="5">
    <source>
        <dbReference type="ARBA" id="ARBA00022519"/>
    </source>
</evidence>
<dbReference type="GO" id="GO:0016020">
    <property type="term" value="C:membrane"/>
    <property type="evidence" value="ECO:0007669"/>
    <property type="project" value="UniProtKB-SubCell"/>
</dbReference>
<evidence type="ECO:0000256" key="7">
    <source>
        <dbReference type="ARBA" id="ARBA00023136"/>
    </source>
</evidence>
<evidence type="ECO:0000256" key="8">
    <source>
        <dbReference type="SAM" id="MobiDB-lite"/>
    </source>
</evidence>
<reference evidence="10" key="1">
    <citation type="submission" date="2012-07" db="EMBL/GenBank/DDBJ databases">
        <authorList>
            <person name="Cummings C."/>
        </authorList>
    </citation>
    <scope>NUCLEOTIDE SEQUENCE</scope>
    <source>
        <strain evidence="10">1330</strain>
    </source>
</reference>
<dbReference type="EMBL" id="CAKW01000038">
    <property type="protein sequence ID" value="CCJ71533.1"/>
    <property type="molecule type" value="Genomic_DNA"/>
</dbReference>
<accession>K7ZYC1</accession>
<feature type="domain" description="ABC transporter" evidence="9">
    <location>
        <begin position="19"/>
        <end position="61"/>
    </location>
</feature>
<dbReference type="InterPro" id="IPR003439">
    <property type="entry name" value="ABC_transporter-like_ATP-bd"/>
</dbReference>
<evidence type="ECO:0000256" key="3">
    <source>
        <dbReference type="ARBA" id="ARBA00022448"/>
    </source>
</evidence>
<keyword evidence="10" id="KW-0067">ATP-binding</keyword>
<keyword evidence="5" id="KW-0997">Cell inner membrane</keyword>
<dbReference type="PANTHER" id="PTHR43297">
    <property type="entry name" value="OLIGOPEPTIDE TRANSPORT ATP-BINDING PROTEIN APPD"/>
    <property type="match status" value="1"/>
</dbReference>
<organism evidence="10 11">
    <name type="scientific">Cronobacter condimenti 1330</name>
    <dbReference type="NCBI Taxonomy" id="1073999"/>
    <lineage>
        <taxon>Bacteria</taxon>
        <taxon>Pseudomonadati</taxon>
        <taxon>Pseudomonadota</taxon>
        <taxon>Gammaproteobacteria</taxon>
        <taxon>Enterobacterales</taxon>
        <taxon>Enterobacteriaceae</taxon>
        <taxon>Cronobacter</taxon>
    </lineage>
</organism>
<keyword evidence="7" id="KW-0472">Membrane</keyword>
<dbReference type="Proteomes" id="UP000009340">
    <property type="component" value="Unassembled WGS sequence"/>
</dbReference>
<dbReference type="Pfam" id="PF00005">
    <property type="entry name" value="ABC_tran"/>
    <property type="match status" value="1"/>
</dbReference>
<evidence type="ECO:0000259" key="9">
    <source>
        <dbReference type="Pfam" id="PF00005"/>
    </source>
</evidence>
<keyword evidence="3" id="KW-0813">Transport</keyword>
<evidence type="ECO:0000313" key="11">
    <source>
        <dbReference type="Proteomes" id="UP000009340"/>
    </source>
</evidence>
<feature type="region of interest" description="Disordered" evidence="8">
    <location>
        <begin position="83"/>
        <end position="108"/>
    </location>
</feature>
<comment type="subcellular location">
    <subcellularLocation>
        <location evidence="1">Membrane</location>
    </subcellularLocation>
</comment>
<name>K7ZYC1_9ENTR</name>
<keyword evidence="4" id="KW-1003">Cell membrane</keyword>
<evidence type="ECO:0000313" key="10">
    <source>
        <dbReference type="EMBL" id="CCJ71533.1"/>
    </source>
</evidence>
<dbReference type="PANTHER" id="PTHR43297:SF14">
    <property type="entry name" value="ATPASE AAA-TYPE CORE DOMAIN-CONTAINING PROTEIN"/>
    <property type="match status" value="1"/>
</dbReference>
<evidence type="ECO:0000256" key="6">
    <source>
        <dbReference type="ARBA" id="ARBA00022967"/>
    </source>
</evidence>
<gene>
    <name evidence="10" type="ORF">BN137_873</name>
</gene>
<dbReference type="eggNOG" id="COG4172">
    <property type="taxonomic scope" value="Bacteria"/>
</dbReference>
<dbReference type="InterPro" id="IPR050388">
    <property type="entry name" value="ABC_Ni/Peptide_Import"/>
</dbReference>
<keyword evidence="10" id="KW-0547">Nucleotide-binding</keyword>
<comment type="caution">
    <text evidence="10">The sequence shown here is derived from an EMBL/GenBank/DDBJ whole genome shotgun (WGS) entry which is preliminary data.</text>
</comment>
<dbReference type="Gene3D" id="3.40.50.300">
    <property type="entry name" value="P-loop containing nucleotide triphosphate hydrolases"/>
    <property type="match status" value="1"/>
</dbReference>
<evidence type="ECO:0000256" key="1">
    <source>
        <dbReference type="ARBA" id="ARBA00004370"/>
    </source>
</evidence>